<accession>A0A7M1RXK7</accession>
<dbReference type="EMBL" id="MT774384">
    <property type="protein sequence ID" value="QOR58884.1"/>
    <property type="molecule type" value="Genomic_DNA"/>
</dbReference>
<reference evidence="1 2" key="1">
    <citation type="submission" date="2020-07" db="EMBL/GenBank/DDBJ databases">
        <title>Taxonomic proposal: Crassvirales, a new order of highly abundant and diverse bacterial viruses.</title>
        <authorList>
            <person name="Shkoporov A.N."/>
            <person name="Stockdale S.R."/>
            <person name="Guerin E."/>
            <person name="Ross R.P."/>
            <person name="Hill C."/>
        </authorList>
    </citation>
    <scope>NUCLEOTIDE SEQUENCE [LARGE SCALE GENOMIC DNA]</scope>
</reference>
<evidence type="ECO:0000313" key="2">
    <source>
        <dbReference type="Proteomes" id="UP000594003"/>
    </source>
</evidence>
<protein>
    <submittedName>
        <fullName evidence="1">Uncharacterized protein</fullName>
    </submittedName>
</protein>
<dbReference type="KEGG" id="vg:65129367"/>
<dbReference type="RefSeq" id="YP_010111042.1">
    <property type="nucleotide sequence ID" value="NC_055877.1"/>
</dbReference>
<dbReference type="Proteomes" id="UP000594003">
    <property type="component" value="Segment"/>
</dbReference>
<organism evidence="1 2">
    <name type="scientific">uncultured phage cr8_1</name>
    <dbReference type="NCBI Taxonomy" id="2772068"/>
    <lineage>
        <taxon>Viruses</taxon>
        <taxon>Duplodnaviria</taxon>
        <taxon>Heunggongvirae</taxon>
        <taxon>Uroviricota</taxon>
        <taxon>Caudoviricetes</taxon>
        <taxon>Crassvirales</taxon>
        <taxon>Intestiviridae</taxon>
        <taxon>Obtuvirinae</taxon>
        <taxon>Fohxhuevirus</taxon>
        <taxon>Fohxhuevirus gastrointestinalis</taxon>
    </lineage>
</organism>
<dbReference type="GeneID" id="65129367"/>
<keyword evidence="2" id="KW-1185">Reference proteome</keyword>
<proteinExistence type="predicted"/>
<evidence type="ECO:0000313" key="1">
    <source>
        <dbReference type="EMBL" id="QOR58884.1"/>
    </source>
</evidence>
<sequence>MSVDIIDYEDIYDNINDYEYPYNYINHSDLV</sequence>
<name>A0A7M1RXK7_9CAUD</name>